<comment type="caution">
    <text evidence="2">The sequence shown here is derived from an EMBL/GenBank/DDBJ whole genome shotgun (WGS) entry which is preliminary data.</text>
</comment>
<evidence type="ECO:0000313" key="2">
    <source>
        <dbReference type="EMBL" id="MBN9645033.1"/>
    </source>
</evidence>
<gene>
    <name evidence="2" type="ORF">JZY06_10500</name>
</gene>
<name>A0A939E3E3_9CORY</name>
<accession>A0A939E3E3</accession>
<dbReference type="EMBL" id="JAFLEQ010000017">
    <property type="protein sequence ID" value="MBN9645033.1"/>
    <property type="molecule type" value="Genomic_DNA"/>
</dbReference>
<dbReference type="Proteomes" id="UP000664332">
    <property type="component" value="Unassembled WGS sequence"/>
</dbReference>
<proteinExistence type="predicted"/>
<keyword evidence="3" id="KW-1185">Reference proteome</keyword>
<sequence>MPKTTVDAATMRACLREVRAWAADPTAQPEPPRARIAAAVRQSVRILAQENPGKSVELRVPPFVAVQLIDGPAHTRGTPPNVVETTPLVWLRLALGLDAPDTLVDNPRVTLSGNRAGKLAQLLPVATHLDC</sequence>
<feature type="domain" description="Bacterial SCP orthologue" evidence="1">
    <location>
        <begin position="33"/>
        <end position="125"/>
    </location>
</feature>
<reference evidence="2" key="1">
    <citation type="submission" date="2021-03" db="EMBL/GenBank/DDBJ databases">
        <authorList>
            <person name="Sun Q."/>
        </authorList>
    </citation>
    <scope>NUCLEOTIDE SEQUENCE</scope>
    <source>
        <strain evidence="2">CCM 8862</strain>
    </source>
</reference>
<evidence type="ECO:0000313" key="3">
    <source>
        <dbReference type="Proteomes" id="UP000664332"/>
    </source>
</evidence>
<protein>
    <recommendedName>
        <fullName evidence="1">Bacterial SCP orthologue domain-containing protein</fullName>
    </recommendedName>
</protein>
<dbReference type="InterPro" id="IPR041629">
    <property type="entry name" value="SCP_3"/>
</dbReference>
<organism evidence="2 3">
    <name type="scientific">Corynebacterium mendelii</name>
    <dbReference type="NCBI Taxonomy" id="2765362"/>
    <lineage>
        <taxon>Bacteria</taxon>
        <taxon>Bacillati</taxon>
        <taxon>Actinomycetota</taxon>
        <taxon>Actinomycetes</taxon>
        <taxon>Mycobacteriales</taxon>
        <taxon>Corynebacteriaceae</taxon>
        <taxon>Corynebacterium</taxon>
    </lineage>
</organism>
<evidence type="ECO:0000259" key="1">
    <source>
        <dbReference type="Pfam" id="PF17844"/>
    </source>
</evidence>
<dbReference type="Pfam" id="PF17844">
    <property type="entry name" value="SCP_3"/>
    <property type="match status" value="1"/>
</dbReference>
<dbReference type="RefSeq" id="WP_207279519.1">
    <property type="nucleotide sequence ID" value="NZ_JAFLEQ010000017.1"/>
</dbReference>
<dbReference type="AlphaFoldDB" id="A0A939E3E3"/>
<dbReference type="Gene3D" id="3.30.1050.40">
    <property type="match status" value="1"/>
</dbReference>